<gene>
    <name evidence="2" type="ORF">BLA3211_00630</name>
</gene>
<evidence type="ECO:0000313" key="2">
    <source>
        <dbReference type="EMBL" id="CAB3960892.1"/>
    </source>
</evidence>
<accession>A0A6J5ISY6</accession>
<dbReference type="AlphaFoldDB" id="A0A6J5ISY6"/>
<sequence>MTKLLAILLLTPAIAFADQSAFPDGSTTPAASDIQQRLAGKAFDIKLADGTQWHVQYGNGGDYDFKSSQGFADHGDWKAEDGKVCSKGRKIPYSCNDVRVKGDDLYLKRDNGEIIQFVESH</sequence>
<proteinExistence type="predicted"/>
<feature type="signal peptide" evidence="1">
    <location>
        <begin position="1"/>
        <end position="17"/>
    </location>
</feature>
<dbReference type="RefSeq" id="WP_175219665.1">
    <property type="nucleotide sequence ID" value="NZ_CABWIL020000002.1"/>
</dbReference>
<keyword evidence="1" id="KW-0732">Signal</keyword>
<evidence type="ECO:0000313" key="3">
    <source>
        <dbReference type="Proteomes" id="UP000494301"/>
    </source>
</evidence>
<dbReference type="EMBL" id="CABWIL020000002">
    <property type="protein sequence ID" value="CAB3960892.1"/>
    <property type="molecule type" value="Genomic_DNA"/>
</dbReference>
<protein>
    <submittedName>
        <fullName evidence="2">Uncharacterized protein</fullName>
    </submittedName>
</protein>
<feature type="chain" id="PRO_5026737432" evidence="1">
    <location>
        <begin position="18"/>
        <end position="121"/>
    </location>
</feature>
<evidence type="ECO:0000256" key="1">
    <source>
        <dbReference type="SAM" id="SignalP"/>
    </source>
</evidence>
<organism evidence="2 3">
    <name type="scientific">Burkholderia aenigmatica</name>
    <dbReference type="NCBI Taxonomy" id="2015348"/>
    <lineage>
        <taxon>Bacteria</taxon>
        <taxon>Pseudomonadati</taxon>
        <taxon>Pseudomonadota</taxon>
        <taxon>Betaproteobacteria</taxon>
        <taxon>Burkholderiales</taxon>
        <taxon>Burkholderiaceae</taxon>
        <taxon>Burkholderia</taxon>
        <taxon>Burkholderia cepacia complex</taxon>
    </lineage>
</organism>
<name>A0A6J5ISY6_9BURK</name>
<dbReference type="Proteomes" id="UP000494301">
    <property type="component" value="Unassembled WGS sequence"/>
</dbReference>
<reference evidence="2 3" key="1">
    <citation type="submission" date="2020-04" db="EMBL/GenBank/DDBJ databases">
        <authorList>
            <person name="Depoorter E."/>
        </authorList>
    </citation>
    <scope>NUCLEOTIDE SEQUENCE [LARGE SCALE GENOMIC DNA]</scope>
    <source>
        <strain evidence="2 3">BCC0217</strain>
    </source>
</reference>